<dbReference type="Proteomes" id="UP000324222">
    <property type="component" value="Unassembled WGS sequence"/>
</dbReference>
<comment type="caution">
    <text evidence="2">The sequence shown here is derived from an EMBL/GenBank/DDBJ whole genome shotgun (WGS) entry which is preliminary data.</text>
</comment>
<keyword evidence="3" id="KW-1185">Reference proteome</keyword>
<accession>A0A5B7D2J1</accession>
<feature type="region of interest" description="Disordered" evidence="1">
    <location>
        <begin position="146"/>
        <end position="200"/>
    </location>
</feature>
<name>A0A5B7D2J1_PORTR</name>
<proteinExistence type="predicted"/>
<dbReference type="AlphaFoldDB" id="A0A5B7D2J1"/>
<gene>
    <name evidence="2" type="ORF">E2C01_007926</name>
</gene>
<sequence length="233" mass="25872">MLPCPVGSVGARGTHARRSLLVFDRRLLSTPKAALLENTPLTTPNTYCVPRHTVCEHRYVHGGHTSVPSIILTVRSRDALPSRLLSTLTERKILLCKLVKTCYGPGVAGPLAVFRADHSGCYKSQAEQWCKRQAIRVTSENRLRGRGWENTDARHRRADPASHSLAQPPSQHHSLSHAIHQPGLDSPGLNNHHSGTHTPTHAHTRTYYMMVLTANQADNMTSPFRQRRDHAGC</sequence>
<evidence type="ECO:0000313" key="2">
    <source>
        <dbReference type="EMBL" id="MPC15144.1"/>
    </source>
</evidence>
<protein>
    <submittedName>
        <fullName evidence="2">Uncharacterized protein</fullName>
    </submittedName>
</protein>
<organism evidence="2 3">
    <name type="scientific">Portunus trituberculatus</name>
    <name type="common">Swimming crab</name>
    <name type="synonym">Neptunus trituberculatus</name>
    <dbReference type="NCBI Taxonomy" id="210409"/>
    <lineage>
        <taxon>Eukaryota</taxon>
        <taxon>Metazoa</taxon>
        <taxon>Ecdysozoa</taxon>
        <taxon>Arthropoda</taxon>
        <taxon>Crustacea</taxon>
        <taxon>Multicrustacea</taxon>
        <taxon>Malacostraca</taxon>
        <taxon>Eumalacostraca</taxon>
        <taxon>Eucarida</taxon>
        <taxon>Decapoda</taxon>
        <taxon>Pleocyemata</taxon>
        <taxon>Brachyura</taxon>
        <taxon>Eubrachyura</taxon>
        <taxon>Portunoidea</taxon>
        <taxon>Portunidae</taxon>
        <taxon>Portuninae</taxon>
        <taxon>Portunus</taxon>
    </lineage>
</organism>
<feature type="compositionally biased region" description="Polar residues" evidence="1">
    <location>
        <begin position="164"/>
        <end position="173"/>
    </location>
</feature>
<reference evidence="2 3" key="1">
    <citation type="submission" date="2019-05" db="EMBL/GenBank/DDBJ databases">
        <title>Another draft genome of Portunus trituberculatus and its Hox gene families provides insights of decapod evolution.</title>
        <authorList>
            <person name="Jeong J.-H."/>
            <person name="Song I."/>
            <person name="Kim S."/>
            <person name="Choi T."/>
            <person name="Kim D."/>
            <person name="Ryu S."/>
            <person name="Kim W."/>
        </authorList>
    </citation>
    <scope>NUCLEOTIDE SEQUENCE [LARGE SCALE GENOMIC DNA]</scope>
    <source>
        <tissue evidence="2">Muscle</tissue>
    </source>
</reference>
<evidence type="ECO:0000313" key="3">
    <source>
        <dbReference type="Proteomes" id="UP000324222"/>
    </source>
</evidence>
<feature type="compositionally biased region" description="Polar residues" evidence="1">
    <location>
        <begin position="188"/>
        <end position="200"/>
    </location>
</feature>
<evidence type="ECO:0000256" key="1">
    <source>
        <dbReference type="SAM" id="MobiDB-lite"/>
    </source>
</evidence>
<dbReference type="EMBL" id="VSRR010000404">
    <property type="protein sequence ID" value="MPC15144.1"/>
    <property type="molecule type" value="Genomic_DNA"/>
</dbReference>